<dbReference type="EMBL" id="NMTS02000056">
    <property type="protein sequence ID" value="PLK29356.1"/>
    <property type="molecule type" value="Genomic_DNA"/>
</dbReference>
<gene>
    <name evidence="1" type="ORF">CGS50_009515</name>
</gene>
<sequence length="93" mass="11127">MADEITEEQYQAEVLDYEEAHRKLNKQLTAIMENTMVWERALSLRNPWIQQMEQYKTPEALDRNFVKKYIEQVVVTFLGDRQAEISLTMKTEE</sequence>
<dbReference type="RefSeq" id="WP_097775299.1">
    <property type="nucleotide sequence ID" value="NZ_NMTS02000056.1"/>
</dbReference>
<comment type="caution">
    <text evidence="1">The sequence shown here is derived from an EMBL/GenBank/DDBJ whole genome shotgun (WGS) entry which is preliminary data.</text>
</comment>
<evidence type="ECO:0000313" key="2">
    <source>
        <dbReference type="Proteomes" id="UP000221015"/>
    </source>
</evidence>
<dbReference type="AlphaFoldDB" id="A0A2J4JNC2"/>
<organism evidence="1 2">
    <name type="scientific">Faecalibacterium prausnitzii</name>
    <dbReference type="NCBI Taxonomy" id="853"/>
    <lineage>
        <taxon>Bacteria</taxon>
        <taxon>Bacillati</taxon>
        <taxon>Bacillota</taxon>
        <taxon>Clostridia</taxon>
        <taxon>Eubacteriales</taxon>
        <taxon>Oscillospiraceae</taxon>
        <taxon>Faecalibacterium</taxon>
    </lineage>
</organism>
<name>A0A2J4JNC2_9FIRM</name>
<evidence type="ECO:0000313" key="1">
    <source>
        <dbReference type="EMBL" id="PLK29356.1"/>
    </source>
</evidence>
<proteinExistence type="predicted"/>
<protein>
    <submittedName>
        <fullName evidence="1">Uncharacterized protein</fullName>
    </submittedName>
</protein>
<dbReference type="Proteomes" id="UP000221015">
    <property type="component" value="Unassembled WGS sequence"/>
</dbReference>
<accession>A0A2J4JNC2</accession>
<reference evidence="1 2" key="1">
    <citation type="journal article" date="2017" name="Front. Microbiol.">
        <title>New Insights into the Diversity of the Genus Faecalibacterium.</title>
        <authorList>
            <person name="Benevides L."/>
            <person name="Burman S."/>
            <person name="Martin R."/>
            <person name="Robert V."/>
            <person name="Thomas M."/>
            <person name="Miquel S."/>
            <person name="Chain F."/>
            <person name="Sokol H."/>
            <person name="Bermudez-Humaran L.G."/>
            <person name="Morrison M."/>
            <person name="Langella P."/>
            <person name="Azevedo V.A."/>
            <person name="Chatel J.M."/>
            <person name="Soares S."/>
        </authorList>
    </citation>
    <scope>NUCLEOTIDE SEQUENCE [LARGE SCALE GENOMIC DNA]</scope>
    <source>
        <strain evidence="1 2">CNCM I 4542</strain>
    </source>
</reference>